<feature type="transmembrane region" description="Helical" evidence="9">
    <location>
        <begin position="456"/>
        <end position="474"/>
    </location>
</feature>
<dbReference type="GO" id="GO:0016020">
    <property type="term" value="C:membrane"/>
    <property type="evidence" value="ECO:0007669"/>
    <property type="project" value="UniProtKB-SubCell"/>
</dbReference>
<keyword evidence="5 7" id="KW-0175">Coiled coil</keyword>
<evidence type="ECO:0000256" key="2">
    <source>
        <dbReference type="ARBA" id="ARBA00008108"/>
    </source>
</evidence>
<name>A0AAN8M1C7_9TELE</name>
<dbReference type="Proteomes" id="UP001356427">
    <property type="component" value="Unassembled WGS sequence"/>
</dbReference>
<evidence type="ECO:0000313" key="10">
    <source>
        <dbReference type="EMBL" id="KAK6319794.1"/>
    </source>
</evidence>
<dbReference type="Pfam" id="PF10267">
    <property type="entry name" value="Tmemb_cc2"/>
    <property type="match status" value="1"/>
</dbReference>
<feature type="compositionally biased region" description="Low complexity" evidence="8">
    <location>
        <begin position="265"/>
        <end position="274"/>
    </location>
</feature>
<dbReference type="PANTHER" id="PTHR17613">
    <property type="entry name" value="CEREBRAL PROTEIN-11-RELATED"/>
    <property type="match status" value="1"/>
</dbReference>
<reference evidence="10 11" key="1">
    <citation type="submission" date="2021-04" db="EMBL/GenBank/DDBJ databases">
        <authorList>
            <person name="De Guttry C."/>
            <person name="Zahm M."/>
            <person name="Klopp C."/>
            <person name="Cabau C."/>
            <person name="Louis A."/>
            <person name="Berthelot C."/>
            <person name="Parey E."/>
            <person name="Roest Crollius H."/>
            <person name="Montfort J."/>
            <person name="Robinson-Rechavi M."/>
            <person name="Bucao C."/>
            <person name="Bouchez O."/>
            <person name="Gislard M."/>
            <person name="Lluch J."/>
            <person name="Milhes M."/>
            <person name="Lampietro C."/>
            <person name="Lopez Roques C."/>
            <person name="Donnadieu C."/>
            <person name="Braasch I."/>
            <person name="Desvignes T."/>
            <person name="Postlethwait J."/>
            <person name="Bobe J."/>
            <person name="Wedekind C."/>
            <person name="Guiguen Y."/>
        </authorList>
    </citation>
    <scope>NUCLEOTIDE SEQUENCE [LARGE SCALE GENOMIC DNA]</scope>
    <source>
        <strain evidence="10">Cs_M1</strain>
        <tissue evidence="10">Blood</tissue>
    </source>
</reference>
<feature type="compositionally biased region" description="Basic and acidic residues" evidence="8">
    <location>
        <begin position="12"/>
        <end position="29"/>
    </location>
</feature>
<evidence type="ECO:0000256" key="6">
    <source>
        <dbReference type="ARBA" id="ARBA00023136"/>
    </source>
</evidence>
<feature type="compositionally biased region" description="Polar residues" evidence="8">
    <location>
        <begin position="180"/>
        <end position="189"/>
    </location>
</feature>
<gene>
    <name evidence="10" type="ORF">J4Q44_G00089010</name>
</gene>
<evidence type="ECO:0000256" key="9">
    <source>
        <dbReference type="SAM" id="Phobius"/>
    </source>
</evidence>
<comment type="caution">
    <text evidence="10">The sequence shown here is derived from an EMBL/GenBank/DDBJ whole genome shotgun (WGS) entry which is preliminary data.</text>
</comment>
<feature type="region of interest" description="Disordered" evidence="8">
    <location>
        <begin position="1"/>
        <end position="80"/>
    </location>
</feature>
<evidence type="ECO:0000256" key="1">
    <source>
        <dbReference type="ARBA" id="ARBA00004370"/>
    </source>
</evidence>
<evidence type="ECO:0000256" key="3">
    <source>
        <dbReference type="ARBA" id="ARBA00022692"/>
    </source>
</evidence>
<proteinExistence type="inferred from homology"/>
<feature type="region of interest" description="Disordered" evidence="8">
    <location>
        <begin position="149"/>
        <end position="200"/>
    </location>
</feature>
<dbReference type="EMBL" id="JAGTTL010000007">
    <property type="protein sequence ID" value="KAK6319794.1"/>
    <property type="molecule type" value="Genomic_DNA"/>
</dbReference>
<dbReference type="PANTHER" id="PTHR17613:SF8">
    <property type="entry name" value="TRANSMEMBRANE AND COILED-COIL DOMAIN PROTEIN 3"/>
    <property type="match status" value="1"/>
</dbReference>
<accession>A0AAN8M1C7</accession>
<evidence type="ECO:0008006" key="12">
    <source>
        <dbReference type="Google" id="ProtNLM"/>
    </source>
</evidence>
<dbReference type="GO" id="GO:0012505">
    <property type="term" value="C:endomembrane system"/>
    <property type="evidence" value="ECO:0007669"/>
    <property type="project" value="TreeGrafter"/>
</dbReference>
<keyword evidence="3 9" id="KW-0812">Transmembrane</keyword>
<protein>
    <recommendedName>
        <fullName evidence="12">Transmembrane and coiled-coil domain family 3</fullName>
    </recommendedName>
</protein>
<keyword evidence="11" id="KW-1185">Reference proteome</keyword>
<feature type="region of interest" description="Disordered" evidence="8">
    <location>
        <begin position="240"/>
        <end position="289"/>
    </location>
</feature>
<feature type="compositionally biased region" description="Basic and acidic residues" evidence="8">
    <location>
        <begin position="149"/>
        <end position="178"/>
    </location>
</feature>
<organism evidence="10 11">
    <name type="scientific">Coregonus suidteri</name>
    <dbReference type="NCBI Taxonomy" id="861788"/>
    <lineage>
        <taxon>Eukaryota</taxon>
        <taxon>Metazoa</taxon>
        <taxon>Chordata</taxon>
        <taxon>Craniata</taxon>
        <taxon>Vertebrata</taxon>
        <taxon>Euteleostomi</taxon>
        <taxon>Actinopterygii</taxon>
        <taxon>Neopterygii</taxon>
        <taxon>Teleostei</taxon>
        <taxon>Protacanthopterygii</taxon>
        <taxon>Salmoniformes</taxon>
        <taxon>Salmonidae</taxon>
        <taxon>Coregoninae</taxon>
        <taxon>Coregonus</taxon>
    </lineage>
</organism>
<evidence type="ECO:0000256" key="7">
    <source>
        <dbReference type="SAM" id="Coils"/>
    </source>
</evidence>
<evidence type="ECO:0000313" key="11">
    <source>
        <dbReference type="Proteomes" id="UP001356427"/>
    </source>
</evidence>
<sequence>MPSADSAVRSLSEVEKYLNSRNDMAERSSGEGNSQNIPESMHRGSSENNLDLDLSDIPDSQRYLDSSHRSLDSSYRSLPPGLNSLQQKILRVTEQLKIEQELRDDNVAEYLKLVNSADKQQVGRIKHVFEKKNQKSAHSIAHMQKKLEQYHKKMKDSSEKDTSSKHHSISKESSRDMLSHTVSNVSSGSGRHPLDKIKTVGPGVSLSPPFFFSKPRDFANLIRNKFGSADNIAHLKTSLDTPSPFHSEGTGRALSGSATIVGGKTPTPAATPTPKYTSDDECSSGTSLSADSNGNAMALGVGLGLEVGVGAVVTPGQILEAGDSQGRLGLTTEEVREIREAQGQLEEDMEGFRTQFKKDYGFITQTLQEERYRCERLEDQLNDLTELHQAETADLKQELASIEERVAYQAYERARDIQEALESCQTRVSKLELQQQQQQTVQLESRDARVLLGKSINIMLAIVTVILVCVSTAAKFAAPLLRSRRHVMGTFLGMCLLALFWRNWESLQCAVERVLVPA</sequence>
<keyword evidence="6 9" id="KW-0472">Membrane</keyword>
<dbReference type="AlphaFoldDB" id="A0AAN8M1C7"/>
<feature type="coiled-coil region" evidence="7">
    <location>
        <begin position="367"/>
        <end position="434"/>
    </location>
</feature>
<keyword evidence="4 9" id="KW-1133">Transmembrane helix</keyword>
<dbReference type="InterPro" id="IPR019394">
    <property type="entry name" value="TEX28/TMCC"/>
</dbReference>
<comment type="similarity">
    <text evidence="2">Belongs to the TEX28 family.</text>
</comment>
<evidence type="ECO:0000256" key="8">
    <source>
        <dbReference type="SAM" id="MobiDB-lite"/>
    </source>
</evidence>
<evidence type="ECO:0000256" key="4">
    <source>
        <dbReference type="ARBA" id="ARBA00022989"/>
    </source>
</evidence>
<comment type="subcellular location">
    <subcellularLocation>
        <location evidence="1">Membrane</location>
    </subcellularLocation>
</comment>
<evidence type="ECO:0000256" key="5">
    <source>
        <dbReference type="ARBA" id="ARBA00023054"/>
    </source>
</evidence>